<name>A0A931NF26_9BURK</name>
<dbReference type="GO" id="GO:0016020">
    <property type="term" value="C:membrane"/>
    <property type="evidence" value="ECO:0007669"/>
    <property type="project" value="UniProtKB-SubCell"/>
</dbReference>
<feature type="transmembrane region" description="Helical" evidence="5">
    <location>
        <begin position="92"/>
        <end position="109"/>
    </location>
</feature>
<evidence type="ECO:0000313" key="7">
    <source>
        <dbReference type="Proteomes" id="UP000620139"/>
    </source>
</evidence>
<sequence length="113" mass="12278">MKNLRRYLPQILLALPLLLGGGAKLLGVPQVHASFGLMGLPAWFGYFIGAAEVAGAMGLFLPRLRRLAAAGLVPIMAGAVFFHWRYTPWEQGIPALILLGLSAWLAVRAERQN</sequence>
<keyword evidence="2 5" id="KW-0812">Transmembrane</keyword>
<feature type="transmembrane region" description="Helical" evidence="5">
    <location>
        <begin position="68"/>
        <end position="86"/>
    </location>
</feature>
<dbReference type="Pfam" id="PF13564">
    <property type="entry name" value="DoxX_2"/>
    <property type="match status" value="1"/>
</dbReference>
<evidence type="ECO:0000256" key="2">
    <source>
        <dbReference type="ARBA" id="ARBA00022692"/>
    </source>
</evidence>
<dbReference type="EMBL" id="JAEDAL010000012">
    <property type="protein sequence ID" value="MBH9554314.1"/>
    <property type="molecule type" value="Genomic_DNA"/>
</dbReference>
<keyword evidence="4 5" id="KW-0472">Membrane</keyword>
<reference evidence="6" key="1">
    <citation type="submission" date="2020-12" db="EMBL/GenBank/DDBJ databases">
        <title>The genome sequence of Inhella sp. 4Y17.</title>
        <authorList>
            <person name="Liu Y."/>
        </authorList>
    </citation>
    <scope>NUCLEOTIDE SEQUENCE</scope>
    <source>
        <strain evidence="6">4Y10</strain>
    </source>
</reference>
<accession>A0A931NF26</accession>
<proteinExistence type="predicted"/>
<evidence type="ECO:0000256" key="4">
    <source>
        <dbReference type="ARBA" id="ARBA00023136"/>
    </source>
</evidence>
<dbReference type="InterPro" id="IPR032808">
    <property type="entry name" value="DoxX"/>
</dbReference>
<dbReference type="RefSeq" id="WP_198101930.1">
    <property type="nucleotide sequence ID" value="NZ_JAEDAL010000012.1"/>
</dbReference>
<evidence type="ECO:0000313" key="6">
    <source>
        <dbReference type="EMBL" id="MBH9554314.1"/>
    </source>
</evidence>
<protein>
    <submittedName>
        <fullName evidence="6">DoxX family protein</fullName>
    </submittedName>
</protein>
<evidence type="ECO:0000256" key="5">
    <source>
        <dbReference type="SAM" id="Phobius"/>
    </source>
</evidence>
<feature type="transmembrane region" description="Helical" evidence="5">
    <location>
        <begin position="43"/>
        <end position="61"/>
    </location>
</feature>
<keyword evidence="7" id="KW-1185">Reference proteome</keyword>
<comment type="caution">
    <text evidence="6">The sequence shown here is derived from an EMBL/GenBank/DDBJ whole genome shotgun (WGS) entry which is preliminary data.</text>
</comment>
<dbReference type="Proteomes" id="UP000620139">
    <property type="component" value="Unassembled WGS sequence"/>
</dbReference>
<comment type="subcellular location">
    <subcellularLocation>
        <location evidence="1">Membrane</location>
        <topology evidence="1">Multi-pass membrane protein</topology>
    </subcellularLocation>
</comment>
<evidence type="ECO:0000256" key="3">
    <source>
        <dbReference type="ARBA" id="ARBA00022989"/>
    </source>
</evidence>
<organism evidence="6 7">
    <name type="scientific">Inhella gelatinilytica</name>
    <dbReference type="NCBI Taxonomy" id="2795030"/>
    <lineage>
        <taxon>Bacteria</taxon>
        <taxon>Pseudomonadati</taxon>
        <taxon>Pseudomonadota</taxon>
        <taxon>Betaproteobacteria</taxon>
        <taxon>Burkholderiales</taxon>
        <taxon>Sphaerotilaceae</taxon>
        <taxon>Inhella</taxon>
    </lineage>
</organism>
<gene>
    <name evidence="6" type="ORF">I7X43_15840</name>
</gene>
<dbReference type="AlphaFoldDB" id="A0A931NF26"/>
<keyword evidence="3 5" id="KW-1133">Transmembrane helix</keyword>
<evidence type="ECO:0000256" key="1">
    <source>
        <dbReference type="ARBA" id="ARBA00004141"/>
    </source>
</evidence>